<sequence>MFGPLTFSTCFSPPGRRSTQDPPPGIHSFRATK</sequence>
<name>A0A4Y1QQ39_PRUDU</name>
<dbReference type="EMBL" id="AP019297">
    <property type="protein sequence ID" value="BBG93956.1"/>
    <property type="molecule type" value="Genomic_DNA"/>
</dbReference>
<evidence type="ECO:0000256" key="1">
    <source>
        <dbReference type="SAM" id="MobiDB-lite"/>
    </source>
</evidence>
<protein>
    <submittedName>
        <fullName evidence="2">Uncharacterized protein</fullName>
    </submittedName>
</protein>
<proteinExistence type="predicted"/>
<feature type="region of interest" description="Disordered" evidence="1">
    <location>
        <begin position="1"/>
        <end position="33"/>
    </location>
</feature>
<organism evidence="2">
    <name type="scientific">Prunus dulcis</name>
    <name type="common">Almond</name>
    <name type="synonym">Amygdalus dulcis</name>
    <dbReference type="NCBI Taxonomy" id="3755"/>
    <lineage>
        <taxon>Eukaryota</taxon>
        <taxon>Viridiplantae</taxon>
        <taxon>Streptophyta</taxon>
        <taxon>Embryophyta</taxon>
        <taxon>Tracheophyta</taxon>
        <taxon>Spermatophyta</taxon>
        <taxon>Magnoliopsida</taxon>
        <taxon>eudicotyledons</taxon>
        <taxon>Gunneridae</taxon>
        <taxon>Pentapetalae</taxon>
        <taxon>rosids</taxon>
        <taxon>fabids</taxon>
        <taxon>Rosales</taxon>
        <taxon>Rosaceae</taxon>
        <taxon>Amygdaloideae</taxon>
        <taxon>Amygdaleae</taxon>
        <taxon>Prunus</taxon>
    </lineage>
</organism>
<accession>A0A4Y1QQ39</accession>
<gene>
    <name evidence="2" type="ORF">Prudu_002116</name>
</gene>
<feature type="compositionally biased region" description="Polar residues" evidence="1">
    <location>
        <begin position="1"/>
        <end position="11"/>
    </location>
</feature>
<reference evidence="2" key="1">
    <citation type="journal article" date="2019" name="Science">
        <title>Mutation of a bHLH transcription factor allowed almond domestication.</title>
        <authorList>
            <person name="Sanchez-Perez R."/>
            <person name="Pavan S."/>
            <person name="Mazzeo R."/>
            <person name="Moldovan C."/>
            <person name="Aiese Cigliano R."/>
            <person name="Del Cueto J."/>
            <person name="Ricciardi F."/>
            <person name="Lotti C."/>
            <person name="Ricciardi L."/>
            <person name="Dicenta F."/>
            <person name="Lopez-Marques R.L."/>
            <person name="Lindberg Moller B."/>
        </authorList>
    </citation>
    <scope>NUCLEOTIDE SEQUENCE</scope>
</reference>
<dbReference type="AlphaFoldDB" id="A0A4Y1QQ39"/>
<evidence type="ECO:0000313" key="2">
    <source>
        <dbReference type="EMBL" id="BBG93956.1"/>
    </source>
</evidence>